<protein>
    <submittedName>
        <fullName evidence="2">Uncharacterized protein</fullName>
    </submittedName>
</protein>
<dbReference type="EMBL" id="CM027685">
    <property type="protein sequence ID" value="KAG0525284.1"/>
    <property type="molecule type" value="Genomic_DNA"/>
</dbReference>
<evidence type="ECO:0000313" key="3">
    <source>
        <dbReference type="Proteomes" id="UP000807115"/>
    </source>
</evidence>
<gene>
    <name evidence="2" type="ORF">BDA96_06G042400</name>
</gene>
<evidence type="ECO:0000256" key="1">
    <source>
        <dbReference type="SAM" id="MobiDB-lite"/>
    </source>
</evidence>
<proteinExistence type="predicted"/>
<organism evidence="2 3">
    <name type="scientific">Sorghum bicolor</name>
    <name type="common">Sorghum</name>
    <name type="synonym">Sorghum vulgare</name>
    <dbReference type="NCBI Taxonomy" id="4558"/>
    <lineage>
        <taxon>Eukaryota</taxon>
        <taxon>Viridiplantae</taxon>
        <taxon>Streptophyta</taxon>
        <taxon>Embryophyta</taxon>
        <taxon>Tracheophyta</taxon>
        <taxon>Spermatophyta</taxon>
        <taxon>Magnoliopsida</taxon>
        <taxon>Liliopsida</taxon>
        <taxon>Poales</taxon>
        <taxon>Poaceae</taxon>
        <taxon>PACMAD clade</taxon>
        <taxon>Panicoideae</taxon>
        <taxon>Andropogonodae</taxon>
        <taxon>Andropogoneae</taxon>
        <taxon>Sorghinae</taxon>
        <taxon>Sorghum</taxon>
    </lineage>
</organism>
<comment type="caution">
    <text evidence="2">The sequence shown here is derived from an EMBL/GenBank/DDBJ whole genome shotgun (WGS) entry which is preliminary data.</text>
</comment>
<reference evidence="2" key="2">
    <citation type="submission" date="2020-10" db="EMBL/GenBank/DDBJ databases">
        <authorList>
            <person name="Cooper E.A."/>
            <person name="Brenton Z.W."/>
            <person name="Flinn B.S."/>
            <person name="Jenkins J."/>
            <person name="Shu S."/>
            <person name="Flowers D."/>
            <person name="Luo F."/>
            <person name="Wang Y."/>
            <person name="Xia P."/>
            <person name="Barry K."/>
            <person name="Daum C."/>
            <person name="Lipzen A."/>
            <person name="Yoshinaga Y."/>
            <person name="Schmutz J."/>
            <person name="Saski C."/>
            <person name="Vermerris W."/>
            <person name="Kresovich S."/>
        </authorList>
    </citation>
    <scope>NUCLEOTIDE SEQUENCE</scope>
</reference>
<reference evidence="2" key="1">
    <citation type="journal article" date="2019" name="BMC Genomics">
        <title>A new reference genome for Sorghum bicolor reveals high levels of sequence similarity between sweet and grain genotypes: implications for the genetics of sugar metabolism.</title>
        <authorList>
            <person name="Cooper E.A."/>
            <person name="Brenton Z.W."/>
            <person name="Flinn B.S."/>
            <person name="Jenkins J."/>
            <person name="Shu S."/>
            <person name="Flowers D."/>
            <person name="Luo F."/>
            <person name="Wang Y."/>
            <person name="Xia P."/>
            <person name="Barry K."/>
            <person name="Daum C."/>
            <person name="Lipzen A."/>
            <person name="Yoshinaga Y."/>
            <person name="Schmutz J."/>
            <person name="Saski C."/>
            <person name="Vermerris W."/>
            <person name="Kresovich S."/>
        </authorList>
    </citation>
    <scope>NUCLEOTIDE SEQUENCE</scope>
</reference>
<evidence type="ECO:0000313" key="2">
    <source>
        <dbReference type="EMBL" id="KAG0525284.1"/>
    </source>
</evidence>
<dbReference type="Proteomes" id="UP000807115">
    <property type="component" value="Chromosome 6"/>
</dbReference>
<accession>A0A921QNJ2</accession>
<sequence>MRCWATRTPARTLGPSQRHGSSLQTLNLDFSTALAQCSLFPQPYWAIWMELRL</sequence>
<name>A0A921QNJ2_SORBI</name>
<feature type="region of interest" description="Disordered" evidence="1">
    <location>
        <begin position="1"/>
        <end position="21"/>
    </location>
</feature>
<dbReference type="AlphaFoldDB" id="A0A921QNJ2"/>